<evidence type="ECO:0000259" key="2">
    <source>
        <dbReference type="Pfam" id="PF01968"/>
    </source>
</evidence>
<comment type="similarity">
    <text evidence="1">Belongs to the oxoprolinase family.</text>
</comment>
<evidence type="ECO:0008006" key="8">
    <source>
        <dbReference type="Google" id="ProtNLM"/>
    </source>
</evidence>
<gene>
    <name evidence="6" type="primary">RvY_07713-1</name>
    <name evidence="6" type="synonym">RvY_07713.1</name>
    <name evidence="6" type="ORF">RvY_07713</name>
</gene>
<feature type="domain" description="Hydantoinase B/oxoprolinase" evidence="3">
    <location>
        <begin position="740"/>
        <end position="1263"/>
    </location>
</feature>
<dbReference type="Pfam" id="PF05378">
    <property type="entry name" value="Hydant_A_N"/>
    <property type="match status" value="1"/>
</dbReference>
<dbReference type="AlphaFoldDB" id="A0A1D1V872"/>
<dbReference type="InterPro" id="IPR003692">
    <property type="entry name" value="Hydantoinase_B"/>
</dbReference>
<dbReference type="Pfam" id="PF19278">
    <property type="entry name" value="Hydant_A_C"/>
    <property type="match status" value="1"/>
</dbReference>
<dbReference type="InterPro" id="IPR008040">
    <property type="entry name" value="Hydant_A_N"/>
</dbReference>
<dbReference type="PANTHER" id="PTHR11365">
    <property type="entry name" value="5-OXOPROLINASE RELATED"/>
    <property type="match status" value="1"/>
</dbReference>
<dbReference type="InterPro" id="IPR002821">
    <property type="entry name" value="Hydantoinase_A"/>
</dbReference>
<dbReference type="Pfam" id="PF02538">
    <property type="entry name" value="Hydantoinase_B"/>
    <property type="match status" value="1"/>
</dbReference>
<proteinExistence type="inferred from homology"/>
<feature type="domain" description="Hydantoinase/oxoprolinase N-terminal" evidence="4">
    <location>
        <begin position="12"/>
        <end position="221"/>
    </location>
</feature>
<feature type="domain" description="Acetophenone carboxylase-like C-terminal" evidence="5">
    <location>
        <begin position="550"/>
        <end position="715"/>
    </location>
</feature>
<evidence type="ECO:0000256" key="1">
    <source>
        <dbReference type="ARBA" id="ARBA00010403"/>
    </source>
</evidence>
<dbReference type="GO" id="GO:0006749">
    <property type="term" value="P:glutathione metabolic process"/>
    <property type="evidence" value="ECO:0007669"/>
    <property type="project" value="TreeGrafter"/>
</dbReference>
<evidence type="ECO:0000313" key="7">
    <source>
        <dbReference type="Proteomes" id="UP000186922"/>
    </source>
</evidence>
<evidence type="ECO:0000259" key="5">
    <source>
        <dbReference type="Pfam" id="PF19278"/>
    </source>
</evidence>
<dbReference type="Proteomes" id="UP000186922">
    <property type="component" value="Unassembled WGS sequence"/>
</dbReference>
<dbReference type="EMBL" id="BDGG01000003">
    <property type="protein sequence ID" value="GAU96242.1"/>
    <property type="molecule type" value="Genomic_DNA"/>
</dbReference>
<evidence type="ECO:0000259" key="3">
    <source>
        <dbReference type="Pfam" id="PF02538"/>
    </source>
</evidence>
<dbReference type="OrthoDB" id="3643at2759"/>
<dbReference type="GO" id="GO:0005829">
    <property type="term" value="C:cytosol"/>
    <property type="evidence" value="ECO:0007669"/>
    <property type="project" value="TreeGrafter"/>
</dbReference>
<dbReference type="STRING" id="947166.A0A1D1V872"/>
<name>A0A1D1V872_RAMVA</name>
<organism evidence="6 7">
    <name type="scientific">Ramazzottius varieornatus</name>
    <name type="common">Water bear</name>
    <name type="synonym">Tardigrade</name>
    <dbReference type="NCBI Taxonomy" id="947166"/>
    <lineage>
        <taxon>Eukaryota</taxon>
        <taxon>Metazoa</taxon>
        <taxon>Ecdysozoa</taxon>
        <taxon>Tardigrada</taxon>
        <taxon>Eutardigrada</taxon>
        <taxon>Parachela</taxon>
        <taxon>Hypsibioidea</taxon>
        <taxon>Ramazzottiidae</taxon>
        <taxon>Ramazzottius</taxon>
    </lineage>
</organism>
<evidence type="ECO:0000313" key="6">
    <source>
        <dbReference type="EMBL" id="GAU96242.1"/>
    </source>
</evidence>
<dbReference type="InterPro" id="IPR049517">
    <property type="entry name" value="ACX-like_C"/>
</dbReference>
<feature type="domain" description="Hydantoinase A/oxoprolinase" evidence="2">
    <location>
        <begin position="240"/>
        <end position="535"/>
    </location>
</feature>
<dbReference type="Pfam" id="PF01968">
    <property type="entry name" value="Hydantoinase_A"/>
    <property type="match status" value="1"/>
</dbReference>
<evidence type="ECO:0000259" key="4">
    <source>
        <dbReference type="Pfam" id="PF05378"/>
    </source>
</evidence>
<keyword evidence="7" id="KW-1185">Reference proteome</keyword>
<reference evidence="6 7" key="1">
    <citation type="journal article" date="2016" name="Nat. Commun.">
        <title>Extremotolerant tardigrade genome and improved radiotolerance of human cultured cells by tardigrade-unique protein.</title>
        <authorList>
            <person name="Hashimoto T."/>
            <person name="Horikawa D.D."/>
            <person name="Saito Y."/>
            <person name="Kuwahara H."/>
            <person name="Kozuka-Hata H."/>
            <person name="Shin-I T."/>
            <person name="Minakuchi Y."/>
            <person name="Ohishi K."/>
            <person name="Motoyama A."/>
            <person name="Aizu T."/>
            <person name="Enomoto A."/>
            <person name="Kondo K."/>
            <person name="Tanaka S."/>
            <person name="Hara Y."/>
            <person name="Koshikawa S."/>
            <person name="Sagara H."/>
            <person name="Miura T."/>
            <person name="Yokobori S."/>
            <person name="Miyagawa K."/>
            <person name="Suzuki Y."/>
            <person name="Kubo T."/>
            <person name="Oyama M."/>
            <person name="Kohara Y."/>
            <person name="Fujiyama A."/>
            <person name="Arakawa K."/>
            <person name="Katayama T."/>
            <person name="Toyoda A."/>
            <person name="Kunieda T."/>
        </authorList>
    </citation>
    <scope>NUCLEOTIDE SEQUENCE [LARGE SCALE GENOMIC DNA]</scope>
    <source>
        <strain evidence="6 7">YOKOZUNA-1</strain>
    </source>
</reference>
<dbReference type="PANTHER" id="PTHR11365:SF2">
    <property type="entry name" value="5-OXOPROLINASE"/>
    <property type="match status" value="1"/>
</dbReference>
<protein>
    <recommendedName>
        <fullName evidence="8">5-oxoprolinase</fullName>
    </recommendedName>
</protein>
<sequence>MSEDGGRERKFRFAIDRGGTFTDVIALCPDSKVRVLKLLSEDPSYSDAPREAIRRILESETGVPYPADQPVDTSFIEWIRMGTTVATNALLERKGEPMALVTTKGFRDLLQIGNQQRPHIFDLAIARPELLYKEVIEVDERVVIQMDTDQMDRHNKETIRTAKGVTGDTFEIWKGLHVEQLRSDLRRVLASGIKSLAVVLIHSYTLQDHELQIGKIAEEMGFTNVSLSCQVMPMQRMVPRGQTACVDAYLTPCIKRYLQGFKSGFKDNLKGVNVLFMRSDGGLSSSLIGSQAIVSGPAGGVVGFATTGYEEAGRAPLIGYDMGGTSTDVSRYAGEYDHTFEAKVSGVNIQVPQLDINTVAAGGGSQLFFRSGLFVVGPESAGANPGPACYKRGGPLTITDANAVLGRLLPEYFPHIFGEKRNEPLDLNASRSAFEKLASEINSFSARNGQKQMSVEEIAEGFVTVANEAMCRPIRNLTQARGYDPSNHVLSCFGGAGGQHACDVARSLGIKKVFIHKHGSILSAYGMALASVVEDETFPFGHAFEPNSHEAMSNKIDDLIEKFSNKLQASGFRKKEITFTPFLNIRYDRTDCAIMCHPEDTTPHEGMKHGNFVDAFTKQYRREFGFIIPNRQMIVDDVRVRADARAATVREQEIPAAKDDPREEKIVKVYFAELNGYQETKVFASHSLLSGHTISGPALILDKNTTILLKPKSLARVTKFGNFLIDVDAKINTNVGVKMDPIQLSIFAHRFMSIAEQMGRVLQRTSISTNIKERLDFSCALFGPDGGLVSNAPHIPVHLGAMQEAVQYQLNQLRGDLHPGDVILSNHPIAGGSHLPDLTLITPVFMQDSGNDSPVFFVANRGHHADIGGLTPGSMPANSTTLDQEGAVFKCFKLVKNGEFQEDDVIAALQAPAQFPGCTGTRNLNDNLSDLRAQIAANQKGIDLVVGLIKEYSLKVVQAYMGHIQSQAEAAVRDLLRSVAKQALQSTGSTKLYAEDKMDTGSVIALSITIDPESGQSEWDFTGTSPQMWGNLNAPRAITLSAIIYCLRCMIEHDIPLNQGCLKPVKIIVPKYSLLDPNEKAAVVGGNVLTSQRIVDVILKAFRKCAASQGCMNNITFGNENFGYYETVAGGAGGGPTWDGASGVHTHMTNTRITDPEILEKRYPVVLKTFSLNHGTGGDGEHPGGDGVIRELLFRAPVTLSVLTERRSFPPYGLEGGMPGACGQNLLIRKDGQVVSLGAKTAIPVEAGDCFRLLTPGGGGYGQKAANR</sequence>
<dbReference type="GO" id="GO:0017168">
    <property type="term" value="F:5-oxoprolinase (ATP-hydrolyzing) activity"/>
    <property type="evidence" value="ECO:0007669"/>
    <property type="project" value="TreeGrafter"/>
</dbReference>
<comment type="caution">
    <text evidence="6">The sequence shown here is derived from an EMBL/GenBank/DDBJ whole genome shotgun (WGS) entry which is preliminary data.</text>
</comment>
<dbReference type="InterPro" id="IPR045079">
    <property type="entry name" value="Oxoprolinase-like"/>
</dbReference>
<accession>A0A1D1V872</accession>